<name>A0ABT9TWF4_PAEHA</name>
<gene>
    <name evidence="2" type="ORF">J2T15_001127</name>
</gene>
<reference evidence="2 3" key="1">
    <citation type="submission" date="2023-07" db="EMBL/GenBank/DDBJ databases">
        <title>Sorghum-associated microbial communities from plants grown in Nebraska, USA.</title>
        <authorList>
            <person name="Schachtman D."/>
        </authorList>
    </citation>
    <scope>NUCLEOTIDE SEQUENCE [LARGE SCALE GENOMIC DNA]</scope>
    <source>
        <strain evidence="2 3">CC482</strain>
    </source>
</reference>
<dbReference type="EMBL" id="JAUSSU010000002">
    <property type="protein sequence ID" value="MDQ0111694.1"/>
    <property type="molecule type" value="Genomic_DNA"/>
</dbReference>
<organism evidence="2 3">
    <name type="scientific">Paenibacillus harenae</name>
    <dbReference type="NCBI Taxonomy" id="306543"/>
    <lineage>
        <taxon>Bacteria</taxon>
        <taxon>Bacillati</taxon>
        <taxon>Bacillota</taxon>
        <taxon>Bacilli</taxon>
        <taxon>Bacillales</taxon>
        <taxon>Paenibacillaceae</taxon>
        <taxon>Paenibacillus</taxon>
    </lineage>
</organism>
<evidence type="ECO:0000313" key="3">
    <source>
        <dbReference type="Proteomes" id="UP001229346"/>
    </source>
</evidence>
<keyword evidence="1" id="KW-0812">Transmembrane</keyword>
<feature type="transmembrane region" description="Helical" evidence="1">
    <location>
        <begin position="146"/>
        <end position="163"/>
    </location>
</feature>
<evidence type="ECO:0000313" key="2">
    <source>
        <dbReference type="EMBL" id="MDQ0111694.1"/>
    </source>
</evidence>
<keyword evidence="1" id="KW-1133">Transmembrane helix</keyword>
<evidence type="ECO:0008006" key="4">
    <source>
        <dbReference type="Google" id="ProtNLM"/>
    </source>
</evidence>
<feature type="transmembrane region" description="Helical" evidence="1">
    <location>
        <begin position="225"/>
        <end position="246"/>
    </location>
</feature>
<comment type="caution">
    <text evidence="2">The sequence shown here is derived from an EMBL/GenBank/DDBJ whole genome shotgun (WGS) entry which is preliminary data.</text>
</comment>
<feature type="transmembrane region" description="Helical" evidence="1">
    <location>
        <begin position="170"/>
        <end position="188"/>
    </location>
</feature>
<feature type="transmembrane region" description="Helical" evidence="1">
    <location>
        <begin position="252"/>
        <end position="273"/>
    </location>
</feature>
<keyword evidence="1" id="KW-0472">Membrane</keyword>
<evidence type="ECO:0000256" key="1">
    <source>
        <dbReference type="SAM" id="Phobius"/>
    </source>
</evidence>
<feature type="transmembrane region" description="Helical" evidence="1">
    <location>
        <begin position="91"/>
        <end position="108"/>
    </location>
</feature>
<dbReference type="RefSeq" id="WP_307201839.1">
    <property type="nucleotide sequence ID" value="NZ_JAUSSU010000002.1"/>
</dbReference>
<proteinExistence type="predicted"/>
<keyword evidence="3" id="KW-1185">Reference proteome</keyword>
<accession>A0ABT9TWF4</accession>
<sequence>MNSDRRQIVVREIEHWRRSKLLPDQYCDFLLNLYADQDMDSQSSRSSGGSSHARKAVAAVQQATGMQWFLTFGTFTLISFVVFYFSVFHPLLQIGVIVLGAVVLLWLGQRLRRHNEAAGLAITGIGMLLLLGGGLFMFSLHEISLWWNQVALLGFCALLWIAYGIKAHIPVLHLCGWITSILVYAWLLSHYTGEAKWYEIQLYWLPLACLFGWGSWFVHRWRKAVSAVFFVTCALVWFMPELYAMLFSEDEIIAWLQLQLIVKIAVGGGLLFLMRKKWMVWIV</sequence>
<feature type="transmembrane region" description="Helical" evidence="1">
    <location>
        <begin position="120"/>
        <end position="140"/>
    </location>
</feature>
<feature type="transmembrane region" description="Helical" evidence="1">
    <location>
        <begin position="200"/>
        <end position="218"/>
    </location>
</feature>
<protein>
    <recommendedName>
        <fullName evidence="4">DUF2157 domain-containing protein</fullName>
    </recommendedName>
</protein>
<dbReference type="Proteomes" id="UP001229346">
    <property type="component" value="Unassembled WGS sequence"/>
</dbReference>
<feature type="transmembrane region" description="Helical" evidence="1">
    <location>
        <begin position="68"/>
        <end position="85"/>
    </location>
</feature>